<evidence type="ECO:0000313" key="1">
    <source>
        <dbReference type="EMBL" id="MBC5627584.1"/>
    </source>
</evidence>
<dbReference type="EMBL" id="JACOOO010000001">
    <property type="protein sequence ID" value="MBC5627584.1"/>
    <property type="molecule type" value="Genomic_DNA"/>
</dbReference>
<organism evidence="1 2">
    <name type="scientific">Clostridium hominis</name>
    <dbReference type="NCBI Taxonomy" id="2763036"/>
    <lineage>
        <taxon>Bacteria</taxon>
        <taxon>Bacillati</taxon>
        <taxon>Bacillota</taxon>
        <taxon>Clostridia</taxon>
        <taxon>Eubacteriales</taxon>
        <taxon>Clostridiaceae</taxon>
        <taxon>Clostridium</taxon>
    </lineage>
</organism>
<evidence type="ECO:0000313" key="2">
    <source>
        <dbReference type="Proteomes" id="UP000596929"/>
    </source>
</evidence>
<dbReference type="Proteomes" id="UP000596929">
    <property type="component" value="Unassembled WGS sequence"/>
</dbReference>
<keyword evidence="2" id="KW-1185">Reference proteome</keyword>
<sequence>MYIDELVLELKEKGITVDVTEKEKLKDLRLRKLRIEKDKNERAKPEETKLINSIKELKSKIRKIDKKLKNKR</sequence>
<gene>
    <name evidence="1" type="ORF">H8S20_01610</name>
</gene>
<accession>A0ABR7D883</accession>
<dbReference type="RefSeq" id="WP_186859131.1">
    <property type="nucleotide sequence ID" value="NZ_JACOOO010000001.1"/>
</dbReference>
<reference evidence="1 2" key="1">
    <citation type="submission" date="2020-08" db="EMBL/GenBank/DDBJ databases">
        <title>Genome public.</title>
        <authorList>
            <person name="Liu C."/>
            <person name="Sun Q."/>
        </authorList>
    </citation>
    <scope>NUCLEOTIDE SEQUENCE [LARGE SCALE GENOMIC DNA]</scope>
    <source>
        <strain evidence="1 2">NSJ-6</strain>
    </source>
</reference>
<name>A0ABR7D883_9CLOT</name>
<proteinExistence type="predicted"/>
<protein>
    <submittedName>
        <fullName evidence="1">Uncharacterized protein</fullName>
    </submittedName>
</protein>
<comment type="caution">
    <text evidence="1">The sequence shown here is derived from an EMBL/GenBank/DDBJ whole genome shotgun (WGS) entry which is preliminary data.</text>
</comment>